<dbReference type="PANTHER" id="PTHR48080">
    <property type="entry name" value="D-GALACTONATE DEHYDRATASE-RELATED"/>
    <property type="match status" value="1"/>
</dbReference>
<dbReference type="EMBL" id="CP063849">
    <property type="protein sequence ID" value="QOY89333.1"/>
    <property type="molecule type" value="Genomic_DNA"/>
</dbReference>
<dbReference type="InterPro" id="IPR036849">
    <property type="entry name" value="Enolase-like_C_sf"/>
</dbReference>
<gene>
    <name evidence="5" type="ORF">IRI77_05085</name>
</gene>
<dbReference type="InterPro" id="IPR029065">
    <property type="entry name" value="Enolase_C-like"/>
</dbReference>
<accession>A0A7S7SLY4</accession>
<dbReference type="SFLD" id="SFLDS00001">
    <property type="entry name" value="Enolase"/>
    <property type="match status" value="1"/>
</dbReference>
<dbReference type="SUPFAM" id="SSF51604">
    <property type="entry name" value="Enolase C-terminal domain-like"/>
    <property type="match status" value="1"/>
</dbReference>
<dbReference type="Gene3D" id="3.20.20.120">
    <property type="entry name" value="Enolase-like C-terminal domain"/>
    <property type="match status" value="1"/>
</dbReference>
<dbReference type="Pfam" id="PF13378">
    <property type="entry name" value="MR_MLE_C"/>
    <property type="match status" value="1"/>
</dbReference>
<dbReference type="KEGG" id="pfer:IRI77_05085"/>
<name>A0A7S7SLY4_PALFE</name>
<comment type="pathway">
    <text evidence="2">Carbohydrate acid metabolism; D-glucarate degradation; 2,5-dioxopentanoate from D-glucarate: step 1/2.</text>
</comment>
<dbReference type="Gene3D" id="3.30.390.10">
    <property type="entry name" value="Enolase-like, N-terminal domain"/>
    <property type="match status" value="1"/>
</dbReference>
<evidence type="ECO:0000259" key="4">
    <source>
        <dbReference type="SMART" id="SM00922"/>
    </source>
</evidence>
<dbReference type="PANTHER" id="PTHR48080:SF4">
    <property type="entry name" value="GLUCARATE DEHYDRATASE"/>
    <property type="match status" value="1"/>
</dbReference>
<dbReference type="Pfam" id="PF02746">
    <property type="entry name" value="MR_MLE_N"/>
    <property type="match status" value="1"/>
</dbReference>
<evidence type="ECO:0000256" key="3">
    <source>
        <dbReference type="ARBA" id="ARBA00011973"/>
    </source>
</evidence>
<evidence type="ECO:0000313" key="6">
    <source>
        <dbReference type="Proteomes" id="UP000593892"/>
    </source>
</evidence>
<dbReference type="InterPro" id="IPR029017">
    <property type="entry name" value="Enolase-like_N"/>
</dbReference>
<dbReference type="AlphaFoldDB" id="A0A7S7SLY4"/>
<keyword evidence="6" id="KW-1185">Reference proteome</keyword>
<evidence type="ECO:0000256" key="2">
    <source>
        <dbReference type="ARBA" id="ARBA00005183"/>
    </source>
</evidence>
<dbReference type="InterPro" id="IPR013341">
    <property type="entry name" value="Mandelate_racemase_N_dom"/>
</dbReference>
<dbReference type="InterPro" id="IPR034593">
    <property type="entry name" value="DgoD-like"/>
</dbReference>
<dbReference type="SFLD" id="SFLDG00055">
    <property type="entry name" value="glucarate_dehydratase"/>
    <property type="match status" value="1"/>
</dbReference>
<dbReference type="Proteomes" id="UP000593892">
    <property type="component" value="Chromosome"/>
</dbReference>
<feature type="domain" description="Mandelate racemase/muconate lactonizing enzyme C-terminal" evidence="4">
    <location>
        <begin position="170"/>
        <end position="268"/>
    </location>
</feature>
<dbReference type="SMART" id="SM00922">
    <property type="entry name" value="MR_MLE"/>
    <property type="match status" value="1"/>
</dbReference>
<dbReference type="InterPro" id="IPR013342">
    <property type="entry name" value="Mandelate_racemase_C"/>
</dbReference>
<comment type="catalytic activity">
    <reaction evidence="1">
        <text>D-glucarate = 5-dehydro-4-deoxy-D-glucarate + H2O</text>
        <dbReference type="Rhea" id="RHEA:14573"/>
        <dbReference type="ChEBI" id="CHEBI:15377"/>
        <dbReference type="ChEBI" id="CHEBI:30612"/>
        <dbReference type="ChEBI" id="CHEBI:42819"/>
        <dbReference type="EC" id="4.2.1.40"/>
    </reaction>
</comment>
<organism evidence="5 6">
    <name type="scientific">Paludibaculum fermentans</name>
    <dbReference type="NCBI Taxonomy" id="1473598"/>
    <lineage>
        <taxon>Bacteria</taxon>
        <taxon>Pseudomonadati</taxon>
        <taxon>Acidobacteriota</taxon>
        <taxon>Terriglobia</taxon>
        <taxon>Bryobacterales</taxon>
        <taxon>Bryobacteraceae</taxon>
        <taxon>Paludibaculum</taxon>
    </lineage>
</organism>
<evidence type="ECO:0000313" key="5">
    <source>
        <dbReference type="EMBL" id="QOY89333.1"/>
    </source>
</evidence>
<dbReference type="RefSeq" id="WP_194450995.1">
    <property type="nucleotide sequence ID" value="NZ_CP063849.1"/>
</dbReference>
<dbReference type="SUPFAM" id="SSF54826">
    <property type="entry name" value="Enolase N-terminal domain-like"/>
    <property type="match status" value="1"/>
</dbReference>
<sequence length="433" mass="47492">MRISSFSIHPVAVADPPIRSSYGLHSPYALRTILILNTDDGITGIAEAHGGDGSIAALNAIQPMVLGMDPFQLHALWSNWGKPDTSGDRSQTWMVPGENPRDARTRAFAAVEAACLDIIGKAVGKPVCDLLGGRARDAAPFSAYLFYKHAGGGGEGADAREDEYGECLSPETMVRQCRQMIEKYGYKEIKLKGGVLEPEIEIETIRALRREFGPGYPLRIDPNCAWSVETSVHVGRSLREELSGGGYLEDPTASMEGMAEVRKRLLAEGIDTPLASNVAVTGLDDVVPAWRTDAVQVVLSDPHYWGGIRNVQRLSDLCDALGVGVSMHSNNHLGVSMMIMAHACCVSPGMHFACDTHYPWQSEQDEVIEGGRVKFVEGAVVIPDKPGLGIELDMDQVGRLEERYNKLTYRKRDDAAEMRKHVDPAWQRILPRW</sequence>
<proteinExistence type="predicted"/>
<reference evidence="5 6" key="1">
    <citation type="submission" date="2020-10" db="EMBL/GenBank/DDBJ databases">
        <title>Complete genome sequence of Paludibaculum fermentans P105T, a facultatively anaerobic acidobacterium capable of dissimilatory Fe(III) reduction.</title>
        <authorList>
            <person name="Dedysh S.N."/>
            <person name="Beletsky A.V."/>
            <person name="Kulichevskaya I.S."/>
            <person name="Mardanov A.V."/>
            <person name="Ravin N.V."/>
        </authorList>
    </citation>
    <scope>NUCLEOTIDE SEQUENCE [LARGE SCALE GENOMIC DNA]</scope>
    <source>
        <strain evidence="5 6">P105</strain>
    </source>
</reference>
<protein>
    <recommendedName>
        <fullName evidence="3">glucarate dehydratase</fullName>
        <ecNumber evidence="3">4.2.1.40</ecNumber>
    </recommendedName>
</protein>
<evidence type="ECO:0000256" key="1">
    <source>
        <dbReference type="ARBA" id="ARBA00001426"/>
    </source>
</evidence>
<dbReference type="EC" id="4.2.1.40" evidence="3"/>
<dbReference type="GO" id="GO:0008872">
    <property type="term" value="F:glucarate dehydratase activity"/>
    <property type="evidence" value="ECO:0007669"/>
    <property type="project" value="UniProtKB-EC"/>
</dbReference>